<evidence type="ECO:0000313" key="2">
    <source>
        <dbReference type="Proteomes" id="UP000439994"/>
    </source>
</evidence>
<gene>
    <name evidence="1" type="ORF">GNP35_00180</name>
</gene>
<dbReference type="OrthoDB" id="5768421at2"/>
<keyword evidence="2" id="KW-1185">Reference proteome</keyword>
<dbReference type="EMBL" id="WOCD01000001">
    <property type="protein sequence ID" value="MUH71050.1"/>
    <property type="molecule type" value="Genomic_DNA"/>
</dbReference>
<dbReference type="RefSeq" id="WP_155693442.1">
    <property type="nucleotide sequence ID" value="NZ_BAAAFQ010000001.1"/>
</dbReference>
<proteinExistence type="predicted"/>
<dbReference type="AlphaFoldDB" id="A0A6N8F841"/>
<organism evidence="1 2">
    <name type="scientific">Psychrosphaera haliotis</name>
    <dbReference type="NCBI Taxonomy" id="555083"/>
    <lineage>
        <taxon>Bacteria</taxon>
        <taxon>Pseudomonadati</taxon>
        <taxon>Pseudomonadota</taxon>
        <taxon>Gammaproteobacteria</taxon>
        <taxon>Alteromonadales</taxon>
        <taxon>Pseudoalteromonadaceae</taxon>
        <taxon>Psychrosphaera</taxon>
    </lineage>
</organism>
<accession>A0A6N8F841</accession>
<reference evidence="1 2" key="1">
    <citation type="submission" date="2019-11" db="EMBL/GenBank/DDBJ databases">
        <title>P. haliotis isolates from Z. marina roots.</title>
        <authorList>
            <person name="Cohen M."/>
            <person name="Jospin G."/>
            <person name="Eisen J.A."/>
            <person name="Coil D.A."/>
        </authorList>
    </citation>
    <scope>NUCLEOTIDE SEQUENCE [LARGE SCALE GENOMIC DNA]</scope>
    <source>
        <strain evidence="1 2">UCD-MCMsp1aY</strain>
    </source>
</reference>
<sequence length="108" mass="12603">MPGDTKLSVLVRVEPGSLGPDGLDHVEGYCVVANKYFQKLYPQLIEWQIVPRYDKSLPEIDFCLNKKRLTLEQTNKMLELIDQNEEDFESETMEHISNLIDKYLGHQY</sequence>
<protein>
    <submittedName>
        <fullName evidence="1">Uncharacterized protein</fullName>
    </submittedName>
</protein>
<evidence type="ECO:0000313" key="1">
    <source>
        <dbReference type="EMBL" id="MUH71050.1"/>
    </source>
</evidence>
<dbReference type="Proteomes" id="UP000439994">
    <property type="component" value="Unassembled WGS sequence"/>
</dbReference>
<comment type="caution">
    <text evidence="1">The sequence shown here is derived from an EMBL/GenBank/DDBJ whole genome shotgun (WGS) entry which is preliminary data.</text>
</comment>
<name>A0A6N8F841_9GAMM</name>